<feature type="compositionally biased region" description="Basic residues" evidence="1">
    <location>
        <begin position="227"/>
        <end position="241"/>
    </location>
</feature>
<evidence type="ECO:0000256" key="1">
    <source>
        <dbReference type="SAM" id="MobiDB-lite"/>
    </source>
</evidence>
<dbReference type="EnsemblPlants" id="TuG1812G0400003631.01.T01">
    <property type="protein sequence ID" value="TuG1812G0400003631.01.T01.cds434257"/>
    <property type="gene ID" value="TuG1812G0400003631.01"/>
</dbReference>
<dbReference type="Gramene" id="TuG1812G0400003631.01.T01">
    <property type="protein sequence ID" value="TuG1812G0400003631.01.T01.cds434257"/>
    <property type="gene ID" value="TuG1812G0400003631.01"/>
</dbReference>
<proteinExistence type="predicted"/>
<feature type="compositionally biased region" description="Basic and acidic residues" evidence="1">
    <location>
        <begin position="378"/>
        <end position="395"/>
    </location>
</feature>
<reference evidence="3" key="1">
    <citation type="journal article" date="2013" name="Nature">
        <title>Draft genome of the wheat A-genome progenitor Triticum urartu.</title>
        <authorList>
            <person name="Ling H.Q."/>
            <person name="Zhao S."/>
            <person name="Liu D."/>
            <person name="Wang J."/>
            <person name="Sun H."/>
            <person name="Zhang C."/>
            <person name="Fan H."/>
            <person name="Li D."/>
            <person name="Dong L."/>
            <person name="Tao Y."/>
            <person name="Gao C."/>
            <person name="Wu H."/>
            <person name="Li Y."/>
            <person name="Cui Y."/>
            <person name="Guo X."/>
            <person name="Zheng S."/>
            <person name="Wang B."/>
            <person name="Yu K."/>
            <person name="Liang Q."/>
            <person name="Yang W."/>
            <person name="Lou X."/>
            <person name="Chen J."/>
            <person name="Feng M."/>
            <person name="Jian J."/>
            <person name="Zhang X."/>
            <person name="Luo G."/>
            <person name="Jiang Y."/>
            <person name="Liu J."/>
            <person name="Wang Z."/>
            <person name="Sha Y."/>
            <person name="Zhang B."/>
            <person name="Wu H."/>
            <person name="Tang D."/>
            <person name="Shen Q."/>
            <person name="Xue P."/>
            <person name="Zou S."/>
            <person name="Wang X."/>
            <person name="Liu X."/>
            <person name="Wang F."/>
            <person name="Yang Y."/>
            <person name="An X."/>
            <person name="Dong Z."/>
            <person name="Zhang K."/>
            <person name="Zhang X."/>
            <person name="Luo M.C."/>
            <person name="Dvorak J."/>
            <person name="Tong Y."/>
            <person name="Wang J."/>
            <person name="Yang H."/>
            <person name="Li Z."/>
            <person name="Wang D."/>
            <person name="Zhang A."/>
            <person name="Wang J."/>
        </authorList>
    </citation>
    <scope>NUCLEOTIDE SEQUENCE</scope>
    <source>
        <strain evidence="3">cv. G1812</strain>
    </source>
</reference>
<feature type="region of interest" description="Disordered" evidence="1">
    <location>
        <begin position="219"/>
        <end position="241"/>
    </location>
</feature>
<dbReference type="Proteomes" id="UP000015106">
    <property type="component" value="Chromosome 4"/>
</dbReference>
<sequence>MHEARQRQLVGQHGELHPGAAPSPGAEGQEREVLPGTAEAAVPDEPLRRELLGAGPPRRRVAADGPGVDQDPGARRHVVAQQPGVLQRLPRQQQRRRRVEPQGLVDHGLQVGQVREMGLRDDRAGAGGDGRADLGLELAHLVRVVDELRHRPLEEREGRVRGGGEHVQDDGLDAVRAQLVGVQHHVHEVFLVPGGGGNTASLAVVGDDPLQQPVHLLEDSSRPPLQSRHRVHPSQPRHRLPHGHRSEELLHLAERLPQPRAAAFHPAVRVAERAAGDDRVGVDDEVVAQVHDAGTSPADPADERGGLLRPDAAQGRDAARAEHVGGADAARLAPVVAVGREADAAGAVVEAVDHEEPGAAGEVQVAGLHGLLRRGRGGGHDGGHAAEPQVHDRAVGRGQRPEAPVRQAPEQVEVADDRQAPRRRGQPQRTAAAPGGDEEGDHHEKEGEDGGEHGRVQRLDHHFCNHSS</sequence>
<evidence type="ECO:0000313" key="2">
    <source>
        <dbReference type="EnsemblPlants" id="TuG1812G0400003631.01.T01.cds434257"/>
    </source>
</evidence>
<feature type="compositionally biased region" description="Low complexity" evidence="1">
    <location>
        <begin position="81"/>
        <end position="92"/>
    </location>
</feature>
<name>A0A8R7Q8M3_TRIUA</name>
<organism evidence="2 3">
    <name type="scientific">Triticum urartu</name>
    <name type="common">Red wild einkorn</name>
    <name type="synonym">Crithodium urartu</name>
    <dbReference type="NCBI Taxonomy" id="4572"/>
    <lineage>
        <taxon>Eukaryota</taxon>
        <taxon>Viridiplantae</taxon>
        <taxon>Streptophyta</taxon>
        <taxon>Embryophyta</taxon>
        <taxon>Tracheophyta</taxon>
        <taxon>Spermatophyta</taxon>
        <taxon>Magnoliopsida</taxon>
        <taxon>Liliopsida</taxon>
        <taxon>Poales</taxon>
        <taxon>Poaceae</taxon>
        <taxon>BOP clade</taxon>
        <taxon>Pooideae</taxon>
        <taxon>Triticodae</taxon>
        <taxon>Triticeae</taxon>
        <taxon>Triticinae</taxon>
        <taxon>Triticum</taxon>
    </lineage>
</organism>
<dbReference type="AlphaFoldDB" id="A0A8R7Q8M3"/>
<keyword evidence="3" id="KW-1185">Reference proteome</keyword>
<protein>
    <submittedName>
        <fullName evidence="2">Uncharacterized protein</fullName>
    </submittedName>
</protein>
<feature type="compositionally biased region" description="Basic and acidic residues" evidence="1">
    <location>
        <begin position="440"/>
        <end position="468"/>
    </location>
</feature>
<feature type="region of interest" description="Disordered" evidence="1">
    <location>
        <begin position="1"/>
        <end position="100"/>
    </location>
</feature>
<reference evidence="2" key="2">
    <citation type="submission" date="2018-03" db="EMBL/GenBank/DDBJ databases">
        <title>The Triticum urartu genome reveals the dynamic nature of wheat genome evolution.</title>
        <authorList>
            <person name="Ling H."/>
            <person name="Ma B."/>
            <person name="Shi X."/>
            <person name="Liu H."/>
            <person name="Dong L."/>
            <person name="Sun H."/>
            <person name="Cao Y."/>
            <person name="Gao Q."/>
            <person name="Zheng S."/>
            <person name="Li Y."/>
            <person name="Yu Y."/>
            <person name="Du H."/>
            <person name="Qi M."/>
            <person name="Li Y."/>
            <person name="Yu H."/>
            <person name="Cui Y."/>
            <person name="Wang N."/>
            <person name="Chen C."/>
            <person name="Wu H."/>
            <person name="Zhao Y."/>
            <person name="Zhang J."/>
            <person name="Li Y."/>
            <person name="Zhou W."/>
            <person name="Zhang B."/>
            <person name="Hu W."/>
            <person name="Eijk M."/>
            <person name="Tang J."/>
            <person name="Witsenboer H."/>
            <person name="Zhao S."/>
            <person name="Li Z."/>
            <person name="Zhang A."/>
            <person name="Wang D."/>
            <person name="Liang C."/>
        </authorList>
    </citation>
    <scope>NUCLEOTIDE SEQUENCE [LARGE SCALE GENOMIC DNA]</scope>
    <source>
        <strain evidence="2">cv. G1812</strain>
    </source>
</reference>
<evidence type="ECO:0000313" key="3">
    <source>
        <dbReference type="Proteomes" id="UP000015106"/>
    </source>
</evidence>
<accession>A0A8R7Q8M3</accession>
<feature type="region of interest" description="Disordered" evidence="1">
    <location>
        <begin position="372"/>
        <end position="468"/>
    </location>
</feature>
<reference evidence="2" key="3">
    <citation type="submission" date="2022-06" db="UniProtKB">
        <authorList>
            <consortium name="EnsemblPlants"/>
        </authorList>
    </citation>
    <scope>IDENTIFICATION</scope>
</reference>
<feature type="region of interest" description="Disordered" evidence="1">
    <location>
        <begin position="291"/>
        <end position="325"/>
    </location>
</feature>